<proteinExistence type="predicted"/>
<dbReference type="EMBL" id="JACHMG010000001">
    <property type="protein sequence ID" value="MBB4689611.1"/>
    <property type="molecule type" value="Genomic_DNA"/>
</dbReference>
<accession>A0A840J3G9</accession>
<name>A0A840J3G9_9PSEU</name>
<dbReference type="Gene3D" id="3.30.450.180">
    <property type="match status" value="1"/>
</dbReference>
<dbReference type="Proteomes" id="UP000581769">
    <property type="component" value="Unassembled WGS sequence"/>
</dbReference>
<organism evidence="2 3">
    <name type="scientific">Amycolatopsis jiangsuensis</name>
    <dbReference type="NCBI Taxonomy" id="1181879"/>
    <lineage>
        <taxon>Bacteria</taxon>
        <taxon>Bacillati</taxon>
        <taxon>Actinomycetota</taxon>
        <taxon>Actinomycetes</taxon>
        <taxon>Pseudonocardiales</taxon>
        <taxon>Pseudonocardiaceae</taxon>
        <taxon>Amycolatopsis</taxon>
    </lineage>
</organism>
<evidence type="ECO:0000313" key="3">
    <source>
        <dbReference type="Proteomes" id="UP000581769"/>
    </source>
</evidence>
<evidence type="ECO:0000259" key="1">
    <source>
        <dbReference type="Pfam" id="PF17765"/>
    </source>
</evidence>
<evidence type="ECO:0000313" key="2">
    <source>
        <dbReference type="EMBL" id="MBB4689611.1"/>
    </source>
</evidence>
<gene>
    <name evidence="2" type="ORF">BJY18_007096</name>
</gene>
<feature type="domain" description="MmyB-like transcription regulator ligand binding" evidence="1">
    <location>
        <begin position="5"/>
        <end position="69"/>
    </location>
</feature>
<keyword evidence="3" id="KW-1185">Reference proteome</keyword>
<dbReference type="Pfam" id="PF17765">
    <property type="entry name" value="MLTR_LBD"/>
    <property type="match status" value="1"/>
</dbReference>
<dbReference type="InterPro" id="IPR041413">
    <property type="entry name" value="MLTR_LBD"/>
</dbReference>
<sequence>MSGTAHLTGPRGDVLAWNITTTALFGDWSVVPDGRRNWGRFLFGSPGQRDLLASWRAKAPDYVGYLRGNRTTRSWCR</sequence>
<comment type="caution">
    <text evidence="2">The sequence shown here is derived from an EMBL/GenBank/DDBJ whole genome shotgun (WGS) entry which is preliminary data.</text>
</comment>
<protein>
    <recommendedName>
        <fullName evidence="1">MmyB-like transcription regulator ligand binding domain-containing protein</fullName>
    </recommendedName>
</protein>
<dbReference type="AlphaFoldDB" id="A0A840J3G9"/>
<reference evidence="2 3" key="1">
    <citation type="submission" date="2020-08" db="EMBL/GenBank/DDBJ databases">
        <title>Sequencing the genomes of 1000 actinobacteria strains.</title>
        <authorList>
            <person name="Klenk H.-P."/>
        </authorList>
    </citation>
    <scope>NUCLEOTIDE SEQUENCE [LARGE SCALE GENOMIC DNA]</scope>
    <source>
        <strain evidence="2 3">DSM 45859</strain>
    </source>
</reference>